<sequence length="134" mass="14723">MLLILGLLLLLELPLAGSICVKCASPTLMNQWQLTGLSTYPAGLPFTPLCNTIESDDQDKIKDIMKVASCSTICFEMVIPFANEYHIVRGCHDEFIERGATNQQAAPDEKCTFSKVSDQQILFEDINAQTLAPG</sequence>
<accession>A0AAN8IL57</accession>
<feature type="signal peptide" evidence="1">
    <location>
        <begin position="1"/>
        <end position="18"/>
    </location>
</feature>
<dbReference type="EMBL" id="WIXE01010420">
    <property type="protein sequence ID" value="KAK5977581.1"/>
    <property type="molecule type" value="Genomic_DNA"/>
</dbReference>
<dbReference type="AlphaFoldDB" id="A0AAN8IL57"/>
<name>A0AAN8IL57_TRICO</name>
<keyword evidence="3" id="KW-1185">Reference proteome</keyword>
<reference evidence="2 3" key="1">
    <citation type="submission" date="2019-10" db="EMBL/GenBank/DDBJ databases">
        <title>Assembly and Annotation for the nematode Trichostrongylus colubriformis.</title>
        <authorList>
            <person name="Martin J."/>
        </authorList>
    </citation>
    <scope>NUCLEOTIDE SEQUENCE [LARGE SCALE GENOMIC DNA]</scope>
    <source>
        <strain evidence="2">G859</strain>
        <tissue evidence="2">Whole worm</tissue>
    </source>
</reference>
<evidence type="ECO:0000313" key="2">
    <source>
        <dbReference type="EMBL" id="KAK5977581.1"/>
    </source>
</evidence>
<evidence type="ECO:0000313" key="3">
    <source>
        <dbReference type="Proteomes" id="UP001331761"/>
    </source>
</evidence>
<organism evidence="2 3">
    <name type="scientific">Trichostrongylus colubriformis</name>
    <name type="common">Black scour worm</name>
    <dbReference type="NCBI Taxonomy" id="6319"/>
    <lineage>
        <taxon>Eukaryota</taxon>
        <taxon>Metazoa</taxon>
        <taxon>Ecdysozoa</taxon>
        <taxon>Nematoda</taxon>
        <taxon>Chromadorea</taxon>
        <taxon>Rhabditida</taxon>
        <taxon>Rhabditina</taxon>
        <taxon>Rhabditomorpha</taxon>
        <taxon>Strongyloidea</taxon>
        <taxon>Trichostrongylidae</taxon>
        <taxon>Trichostrongylus</taxon>
    </lineage>
</organism>
<dbReference type="InterPro" id="IPR010558">
    <property type="entry name" value="Ly-6-related"/>
</dbReference>
<protein>
    <submittedName>
        <fullName evidence="2">Uncharacterized protein</fullName>
    </submittedName>
</protein>
<evidence type="ECO:0000256" key="1">
    <source>
        <dbReference type="SAM" id="SignalP"/>
    </source>
</evidence>
<proteinExistence type="predicted"/>
<comment type="caution">
    <text evidence="2">The sequence shown here is derived from an EMBL/GenBank/DDBJ whole genome shotgun (WGS) entry which is preliminary data.</text>
</comment>
<feature type="chain" id="PRO_5043018748" evidence="1">
    <location>
        <begin position="19"/>
        <end position="134"/>
    </location>
</feature>
<dbReference type="Proteomes" id="UP001331761">
    <property type="component" value="Unassembled WGS sequence"/>
</dbReference>
<dbReference type="Pfam" id="PF06579">
    <property type="entry name" value="Ly-6_related"/>
    <property type="match status" value="1"/>
</dbReference>
<feature type="non-terminal residue" evidence="2">
    <location>
        <position position="134"/>
    </location>
</feature>
<keyword evidence="1" id="KW-0732">Signal</keyword>
<gene>
    <name evidence="2" type="ORF">GCK32_010757</name>
</gene>